<feature type="region of interest" description="Disordered" evidence="1">
    <location>
        <begin position="10"/>
        <end position="53"/>
    </location>
</feature>
<organism evidence="2 3">
    <name type="scientific">Rhizoctonia solani</name>
    <dbReference type="NCBI Taxonomy" id="456999"/>
    <lineage>
        <taxon>Eukaryota</taxon>
        <taxon>Fungi</taxon>
        <taxon>Dikarya</taxon>
        <taxon>Basidiomycota</taxon>
        <taxon>Agaricomycotina</taxon>
        <taxon>Agaricomycetes</taxon>
        <taxon>Cantharellales</taxon>
        <taxon>Ceratobasidiaceae</taxon>
        <taxon>Rhizoctonia</taxon>
    </lineage>
</organism>
<evidence type="ECO:0000313" key="3">
    <source>
        <dbReference type="Proteomes" id="UP000663861"/>
    </source>
</evidence>
<gene>
    <name evidence="2" type="ORF">RDB_LOCUS121308</name>
</gene>
<sequence>TITHLCARTTGSEYKKGPQIPQVPSSLSSVHLSPLSPPSLTKRTSSSHGNNAHRTASRAFIQQRLRCYNPASGSGNYVRLALLHCWLHQSSGLTLERVTSALWDAHYVDLRVSVWLTRNYFPRNKLRTGLFHCPCLPW</sequence>
<comment type="caution">
    <text evidence="2">The sequence shown here is derived from an EMBL/GenBank/DDBJ whole genome shotgun (WGS) entry which is preliminary data.</text>
</comment>
<dbReference type="AlphaFoldDB" id="A0A8H3HC67"/>
<accession>A0A8H3HC67</accession>
<name>A0A8H3HC67_9AGAM</name>
<dbReference type="Proteomes" id="UP000663861">
    <property type="component" value="Unassembled WGS sequence"/>
</dbReference>
<protein>
    <submittedName>
        <fullName evidence="2">Uncharacterized protein</fullName>
    </submittedName>
</protein>
<proteinExistence type="predicted"/>
<reference evidence="2" key="1">
    <citation type="submission" date="2021-01" db="EMBL/GenBank/DDBJ databases">
        <authorList>
            <person name="Kaushik A."/>
        </authorList>
    </citation>
    <scope>NUCLEOTIDE SEQUENCE</scope>
    <source>
        <strain evidence="2">AG4-RS23</strain>
    </source>
</reference>
<feature type="non-terminal residue" evidence="2">
    <location>
        <position position="1"/>
    </location>
</feature>
<evidence type="ECO:0000313" key="2">
    <source>
        <dbReference type="EMBL" id="CAE6499958.1"/>
    </source>
</evidence>
<evidence type="ECO:0000256" key="1">
    <source>
        <dbReference type="SAM" id="MobiDB-lite"/>
    </source>
</evidence>
<feature type="compositionally biased region" description="Low complexity" evidence="1">
    <location>
        <begin position="24"/>
        <end position="47"/>
    </location>
</feature>
<dbReference type="EMBL" id="CAJMWY010003187">
    <property type="protein sequence ID" value="CAE6499958.1"/>
    <property type="molecule type" value="Genomic_DNA"/>
</dbReference>